<evidence type="ECO:0000259" key="1">
    <source>
        <dbReference type="PROSITE" id="PS51186"/>
    </source>
</evidence>
<gene>
    <name evidence="2" type="ORF">H8S34_08380</name>
</gene>
<name>A0ABR7HTK8_9FIRM</name>
<dbReference type="EMBL" id="JACOPR010000004">
    <property type="protein sequence ID" value="MBC5730845.1"/>
    <property type="molecule type" value="Genomic_DNA"/>
</dbReference>
<protein>
    <submittedName>
        <fullName evidence="2">GNAT family N-acetyltransferase</fullName>
    </submittedName>
</protein>
<dbReference type="RefSeq" id="WP_186963707.1">
    <property type="nucleotide sequence ID" value="NZ_JACOPR010000004.1"/>
</dbReference>
<dbReference type="InterPro" id="IPR000182">
    <property type="entry name" value="GNAT_dom"/>
</dbReference>
<dbReference type="InterPro" id="IPR016181">
    <property type="entry name" value="Acyl_CoA_acyltransferase"/>
</dbReference>
<reference evidence="2 3" key="1">
    <citation type="submission" date="2020-08" db="EMBL/GenBank/DDBJ databases">
        <title>Genome public.</title>
        <authorList>
            <person name="Liu C."/>
            <person name="Sun Q."/>
        </authorList>
    </citation>
    <scope>NUCLEOTIDE SEQUENCE [LARGE SCALE GENOMIC DNA]</scope>
    <source>
        <strain evidence="2 3">New-38</strain>
    </source>
</reference>
<feature type="domain" description="N-acetyltransferase" evidence="1">
    <location>
        <begin position="4"/>
        <end position="154"/>
    </location>
</feature>
<sequence length="198" mass="23046">MMELDMRVLSRQQMRRIYRWEMQEAFPRVELKPLWTILRLMERGEYDALGFYRGEELVGYALLRLGERFVLLDYLAACQGKRGGGVGSAMLGQLQRRYAATGGLLAEVEALEEDLSPEEGEKRRRRLAFYTRNGFFDLNYQSDIFRVRYAMLGWSASGSMDTGEAMEAHRALYRLGTLLPLYRRYVHIPIQEKEGTKP</sequence>
<accession>A0ABR7HTK8</accession>
<evidence type="ECO:0000313" key="2">
    <source>
        <dbReference type="EMBL" id="MBC5730845.1"/>
    </source>
</evidence>
<dbReference type="PROSITE" id="PS51186">
    <property type="entry name" value="GNAT"/>
    <property type="match status" value="1"/>
</dbReference>
<dbReference type="Proteomes" id="UP000660021">
    <property type="component" value="Unassembled WGS sequence"/>
</dbReference>
<comment type="caution">
    <text evidence="2">The sequence shown here is derived from an EMBL/GenBank/DDBJ whole genome shotgun (WGS) entry which is preliminary data.</text>
</comment>
<evidence type="ECO:0000313" key="3">
    <source>
        <dbReference type="Proteomes" id="UP000660021"/>
    </source>
</evidence>
<organism evidence="2 3">
    <name type="scientific">Pseudoflavonifractor hominis</name>
    <dbReference type="NCBI Taxonomy" id="2763059"/>
    <lineage>
        <taxon>Bacteria</taxon>
        <taxon>Bacillati</taxon>
        <taxon>Bacillota</taxon>
        <taxon>Clostridia</taxon>
        <taxon>Eubacteriales</taxon>
        <taxon>Oscillospiraceae</taxon>
        <taxon>Pseudoflavonifractor</taxon>
    </lineage>
</organism>
<dbReference type="SUPFAM" id="SSF55729">
    <property type="entry name" value="Acyl-CoA N-acyltransferases (Nat)"/>
    <property type="match status" value="1"/>
</dbReference>
<proteinExistence type="predicted"/>
<dbReference type="Gene3D" id="3.40.630.30">
    <property type="match status" value="1"/>
</dbReference>
<dbReference type="Pfam" id="PF00583">
    <property type="entry name" value="Acetyltransf_1"/>
    <property type="match status" value="1"/>
</dbReference>
<keyword evidence="3" id="KW-1185">Reference proteome</keyword>